<feature type="region of interest" description="Disordered" evidence="1">
    <location>
        <begin position="196"/>
        <end position="225"/>
    </location>
</feature>
<dbReference type="EMBL" id="CAJMWX010001103">
    <property type="protein sequence ID" value="CAE6467729.1"/>
    <property type="molecule type" value="Genomic_DNA"/>
</dbReference>
<protein>
    <submittedName>
        <fullName evidence="2">Uncharacterized protein</fullName>
    </submittedName>
</protein>
<dbReference type="OrthoDB" id="10248373at2759"/>
<comment type="caution">
    <text evidence="2">The sequence shown here is derived from an EMBL/GenBank/DDBJ whole genome shotgun (WGS) entry which is preliminary data.</text>
</comment>
<accession>A0A8H3BV33</accession>
<dbReference type="Proteomes" id="UP000663888">
    <property type="component" value="Unassembled WGS sequence"/>
</dbReference>
<name>A0A8H3BV33_9AGAM</name>
<evidence type="ECO:0000256" key="1">
    <source>
        <dbReference type="SAM" id="MobiDB-lite"/>
    </source>
</evidence>
<reference evidence="2" key="1">
    <citation type="submission" date="2021-01" db="EMBL/GenBank/DDBJ databases">
        <authorList>
            <person name="Kaushik A."/>
        </authorList>
    </citation>
    <scope>NUCLEOTIDE SEQUENCE</scope>
    <source>
        <strain evidence="2">AG4-R118</strain>
    </source>
</reference>
<sequence>MPTGIEIAGIILAGTSLGGQVASSFGGYLRPMTKEAAQETLSGIVQQFDQLKSLRDDVSVDQYLSEREREQLDEIIVNIALDLVAVQKALRNLKKIAYWKVTTYRVEWGEFNEQTENILDRIVEVNVEIQERSISGRRKDGSDSSSSGYRGGRQFLAAHRDNFEATQDRSQQEILRAAENKAVTVIRSSIESRNTPVGLEEAADGPPASGRISADGTAHISGPDGRITVMGTTSGMRWQIPRKSASAPPSITVPECVELRELREDLD</sequence>
<evidence type="ECO:0000313" key="2">
    <source>
        <dbReference type="EMBL" id="CAE6467729.1"/>
    </source>
</evidence>
<proteinExistence type="predicted"/>
<gene>
    <name evidence="2" type="ORF">RDB_LOCUS101412</name>
</gene>
<evidence type="ECO:0000313" key="3">
    <source>
        <dbReference type="Proteomes" id="UP000663888"/>
    </source>
</evidence>
<dbReference type="AlphaFoldDB" id="A0A8H3BV33"/>
<organism evidence="2 3">
    <name type="scientific">Rhizoctonia solani</name>
    <dbReference type="NCBI Taxonomy" id="456999"/>
    <lineage>
        <taxon>Eukaryota</taxon>
        <taxon>Fungi</taxon>
        <taxon>Dikarya</taxon>
        <taxon>Basidiomycota</taxon>
        <taxon>Agaricomycotina</taxon>
        <taxon>Agaricomycetes</taxon>
        <taxon>Cantharellales</taxon>
        <taxon>Ceratobasidiaceae</taxon>
        <taxon>Rhizoctonia</taxon>
    </lineage>
</organism>